<protein>
    <submittedName>
        <fullName evidence="2">OLC1v1005147C1</fullName>
    </submittedName>
</protein>
<sequence>MVEAYAVKFDEELVKIRAVKLEEMLELSLDFVDPLNPHGEPGHYSMGPSFMVDNATLLRCTPVLEPEEPTHKLRCSGFGRIRGWPWPSKKGKVHNEFCSWAKKMEKHHAGTWKKAGIFDLIQFLITDVTVDGDTKGVDSAKASEGQQRSHGACIKEKSNKDSKDLVQHIRFLALWPNRYIIYGDTNVVSLRIGCCSKRGVANRLRHLKNHCGRRTSPSSSADESDDVTAGKKASKRKQIDAGDKNLKCRKSSRLTIMKKPSASSSKNAFEMVEEEADSSPGQHVSSPPESTGKTPQKGPTQKTNVTAMIPAEEFQKCLSKPLEETEQVATPSCVPTQSIGVALMVLYGLYKIHAEYVHAPYHQELKEARNTILKSDLPGAEMGTVGIFLAGFEQRKVSCKICVKHVQDYNHLAMAYQEAEETAKILLAQVVGAAT</sequence>
<feature type="compositionally biased region" description="Basic and acidic residues" evidence="1">
    <location>
        <begin position="237"/>
        <end position="246"/>
    </location>
</feature>
<reference evidence="2" key="1">
    <citation type="submission" date="2023-03" db="EMBL/GenBank/DDBJ databases">
        <authorList>
            <person name="Julca I."/>
        </authorList>
    </citation>
    <scope>NUCLEOTIDE SEQUENCE</scope>
</reference>
<dbReference type="AlphaFoldDB" id="A0AAV1DGD8"/>
<dbReference type="Proteomes" id="UP001161247">
    <property type="component" value="Chromosome 5"/>
</dbReference>
<evidence type="ECO:0000256" key="1">
    <source>
        <dbReference type="SAM" id="MobiDB-lite"/>
    </source>
</evidence>
<accession>A0AAV1DGD8</accession>
<dbReference type="EMBL" id="OX459122">
    <property type="protein sequence ID" value="CAI9106089.1"/>
    <property type="molecule type" value="Genomic_DNA"/>
</dbReference>
<evidence type="ECO:0000313" key="3">
    <source>
        <dbReference type="Proteomes" id="UP001161247"/>
    </source>
</evidence>
<feature type="region of interest" description="Disordered" evidence="1">
    <location>
        <begin position="210"/>
        <end position="302"/>
    </location>
</feature>
<feature type="compositionally biased region" description="Polar residues" evidence="1">
    <location>
        <begin position="279"/>
        <end position="302"/>
    </location>
</feature>
<organism evidence="2 3">
    <name type="scientific">Oldenlandia corymbosa var. corymbosa</name>
    <dbReference type="NCBI Taxonomy" id="529605"/>
    <lineage>
        <taxon>Eukaryota</taxon>
        <taxon>Viridiplantae</taxon>
        <taxon>Streptophyta</taxon>
        <taxon>Embryophyta</taxon>
        <taxon>Tracheophyta</taxon>
        <taxon>Spermatophyta</taxon>
        <taxon>Magnoliopsida</taxon>
        <taxon>eudicotyledons</taxon>
        <taxon>Gunneridae</taxon>
        <taxon>Pentapetalae</taxon>
        <taxon>asterids</taxon>
        <taxon>lamiids</taxon>
        <taxon>Gentianales</taxon>
        <taxon>Rubiaceae</taxon>
        <taxon>Rubioideae</taxon>
        <taxon>Spermacoceae</taxon>
        <taxon>Hedyotis-Oldenlandia complex</taxon>
        <taxon>Oldenlandia</taxon>
    </lineage>
</organism>
<evidence type="ECO:0000313" key="2">
    <source>
        <dbReference type="EMBL" id="CAI9106089.1"/>
    </source>
</evidence>
<keyword evidence="3" id="KW-1185">Reference proteome</keyword>
<proteinExistence type="predicted"/>
<name>A0AAV1DGD8_OLDCO</name>
<gene>
    <name evidence="2" type="ORF">OLC1_LOCUS14660</name>
</gene>